<reference evidence="2" key="1">
    <citation type="submission" date="2022-02" db="EMBL/GenBank/DDBJ databases">
        <authorList>
            <person name="Henning P.M."/>
            <person name="McCubbin A.G."/>
            <person name="Shore J.S."/>
        </authorList>
    </citation>
    <scope>NUCLEOTIDE SEQUENCE</scope>
    <source>
        <strain evidence="2">F60SS</strain>
        <tissue evidence="2">Leaves</tissue>
    </source>
</reference>
<dbReference type="Proteomes" id="UP001141552">
    <property type="component" value="Unassembled WGS sequence"/>
</dbReference>
<dbReference type="PANTHER" id="PTHR48040">
    <property type="entry name" value="PLEIOTROPIC DRUG RESISTANCE PROTEIN 1-LIKE ISOFORM X1"/>
    <property type="match status" value="1"/>
</dbReference>
<dbReference type="OrthoDB" id="66620at2759"/>
<dbReference type="SUPFAM" id="SSF52540">
    <property type="entry name" value="P-loop containing nucleoside triphosphate hydrolases"/>
    <property type="match status" value="1"/>
</dbReference>
<comment type="caution">
    <text evidence="2">The sequence shown here is derived from an EMBL/GenBank/DDBJ whole genome shotgun (WGS) entry which is preliminary data.</text>
</comment>
<accession>A0A9Q0F0C1</accession>
<organism evidence="2 3">
    <name type="scientific">Turnera subulata</name>
    <dbReference type="NCBI Taxonomy" id="218843"/>
    <lineage>
        <taxon>Eukaryota</taxon>
        <taxon>Viridiplantae</taxon>
        <taxon>Streptophyta</taxon>
        <taxon>Embryophyta</taxon>
        <taxon>Tracheophyta</taxon>
        <taxon>Spermatophyta</taxon>
        <taxon>Magnoliopsida</taxon>
        <taxon>eudicotyledons</taxon>
        <taxon>Gunneridae</taxon>
        <taxon>Pentapetalae</taxon>
        <taxon>rosids</taxon>
        <taxon>fabids</taxon>
        <taxon>Malpighiales</taxon>
        <taxon>Passifloraceae</taxon>
        <taxon>Turnera</taxon>
    </lineage>
</organism>
<dbReference type="InterPro" id="IPR027417">
    <property type="entry name" value="P-loop_NTPase"/>
</dbReference>
<gene>
    <name evidence="2" type="primary">PDR3_1</name>
    <name evidence="2" type="ORF">Tsubulata_024897</name>
</gene>
<keyword evidence="3" id="KW-1185">Reference proteome</keyword>
<dbReference type="Gene3D" id="3.40.50.300">
    <property type="entry name" value="P-loop containing nucleotide triphosphate hydrolases"/>
    <property type="match status" value="1"/>
</dbReference>
<dbReference type="PANTHER" id="PTHR48040:SF18">
    <property type="entry name" value="PLEIOTROPIC DRUG RESISTANCE PROTEIN 3-LIKE ISOFORM X1"/>
    <property type="match status" value="1"/>
</dbReference>
<evidence type="ECO:0000313" key="2">
    <source>
        <dbReference type="EMBL" id="KAJ4822693.1"/>
    </source>
</evidence>
<feature type="domain" description="ABC transporter" evidence="1">
    <location>
        <begin position="145"/>
        <end position="180"/>
    </location>
</feature>
<dbReference type="EMBL" id="JAKUCV010007605">
    <property type="protein sequence ID" value="KAJ4822693.1"/>
    <property type="molecule type" value="Genomic_DNA"/>
</dbReference>
<dbReference type="InterPro" id="IPR003439">
    <property type="entry name" value="ABC_transporter-like_ATP-bd"/>
</dbReference>
<reference evidence="2" key="2">
    <citation type="journal article" date="2023" name="Plants (Basel)">
        <title>Annotation of the Turnera subulata (Passifloraceae) Draft Genome Reveals the S-Locus Evolved after the Divergence of Turneroideae from Passifloroideae in a Stepwise Manner.</title>
        <authorList>
            <person name="Henning P.M."/>
            <person name="Roalson E.H."/>
            <person name="Mir W."/>
            <person name="McCubbin A.G."/>
            <person name="Shore J.S."/>
        </authorList>
    </citation>
    <scope>NUCLEOTIDE SEQUENCE</scope>
    <source>
        <strain evidence="2">F60SS</strain>
    </source>
</reference>
<proteinExistence type="predicted"/>
<evidence type="ECO:0000313" key="3">
    <source>
        <dbReference type="Proteomes" id="UP001141552"/>
    </source>
</evidence>
<sequence length="187" mass="20944">MDDQLQWAAVERLPTVKRVRLSLFEDDDHEKGNTVVDQEAAAARKKVVDVTKLGALERHVFIERLITKIEEDNLRLLTKFRERIDRVGVDLPTVEVRYQNMSVEAECELVHGTPLPTLWNTLKNSIRGITSAPGCKSQATKLEILKNISGIIKPSRMTLLLGPPGCGKTTLLKALAGKLNQSLEVFY</sequence>
<dbReference type="GO" id="GO:0005524">
    <property type="term" value="F:ATP binding"/>
    <property type="evidence" value="ECO:0007669"/>
    <property type="project" value="InterPro"/>
</dbReference>
<name>A0A9Q0F0C1_9ROSI</name>
<dbReference type="Pfam" id="PF00005">
    <property type="entry name" value="ABC_tran"/>
    <property type="match status" value="1"/>
</dbReference>
<dbReference type="AlphaFoldDB" id="A0A9Q0F0C1"/>
<protein>
    <submittedName>
        <fullName evidence="2">Drug-responsive transcription factor pdr3</fullName>
    </submittedName>
</protein>
<dbReference type="GO" id="GO:0016887">
    <property type="term" value="F:ATP hydrolysis activity"/>
    <property type="evidence" value="ECO:0007669"/>
    <property type="project" value="InterPro"/>
</dbReference>
<evidence type="ECO:0000259" key="1">
    <source>
        <dbReference type="Pfam" id="PF00005"/>
    </source>
</evidence>